<organism evidence="8 9">
    <name type="scientific">Exidia glandulosa HHB12029</name>
    <dbReference type="NCBI Taxonomy" id="1314781"/>
    <lineage>
        <taxon>Eukaryota</taxon>
        <taxon>Fungi</taxon>
        <taxon>Dikarya</taxon>
        <taxon>Basidiomycota</taxon>
        <taxon>Agaricomycotina</taxon>
        <taxon>Agaricomycetes</taxon>
        <taxon>Auriculariales</taxon>
        <taxon>Exidiaceae</taxon>
        <taxon>Exidia</taxon>
    </lineage>
</organism>
<dbReference type="InterPro" id="IPR000109">
    <property type="entry name" value="POT_fam"/>
</dbReference>
<keyword evidence="5 7" id="KW-0472">Membrane</keyword>
<dbReference type="PANTHER" id="PTHR11654">
    <property type="entry name" value="OLIGOPEPTIDE TRANSPORTER-RELATED"/>
    <property type="match status" value="1"/>
</dbReference>
<dbReference type="Proteomes" id="UP000077266">
    <property type="component" value="Unassembled WGS sequence"/>
</dbReference>
<feature type="transmembrane region" description="Helical" evidence="7">
    <location>
        <begin position="506"/>
        <end position="527"/>
    </location>
</feature>
<dbReference type="GO" id="GO:0006857">
    <property type="term" value="P:oligopeptide transport"/>
    <property type="evidence" value="ECO:0007669"/>
    <property type="project" value="InterPro"/>
</dbReference>
<accession>A0A165BI47</accession>
<reference evidence="8 9" key="1">
    <citation type="journal article" date="2016" name="Mol. Biol. Evol.">
        <title>Comparative Genomics of Early-Diverging Mushroom-Forming Fungi Provides Insights into the Origins of Lignocellulose Decay Capabilities.</title>
        <authorList>
            <person name="Nagy L.G."/>
            <person name="Riley R."/>
            <person name="Tritt A."/>
            <person name="Adam C."/>
            <person name="Daum C."/>
            <person name="Floudas D."/>
            <person name="Sun H."/>
            <person name="Yadav J.S."/>
            <person name="Pangilinan J."/>
            <person name="Larsson K.H."/>
            <person name="Matsuura K."/>
            <person name="Barry K."/>
            <person name="Labutti K."/>
            <person name="Kuo R."/>
            <person name="Ohm R.A."/>
            <person name="Bhattacharya S.S."/>
            <person name="Shirouzu T."/>
            <person name="Yoshinaga Y."/>
            <person name="Martin F.M."/>
            <person name="Grigoriev I.V."/>
            <person name="Hibbett D.S."/>
        </authorList>
    </citation>
    <scope>NUCLEOTIDE SEQUENCE [LARGE SCALE GENOMIC DNA]</scope>
    <source>
        <strain evidence="8 9">HHB12029</strain>
    </source>
</reference>
<dbReference type="Pfam" id="PF00854">
    <property type="entry name" value="PTR2"/>
    <property type="match status" value="1"/>
</dbReference>
<evidence type="ECO:0000256" key="2">
    <source>
        <dbReference type="ARBA" id="ARBA00005982"/>
    </source>
</evidence>
<evidence type="ECO:0000256" key="1">
    <source>
        <dbReference type="ARBA" id="ARBA00004141"/>
    </source>
</evidence>
<dbReference type="PROSITE" id="PS01022">
    <property type="entry name" value="PTR2_1"/>
    <property type="match status" value="1"/>
</dbReference>
<evidence type="ECO:0000256" key="3">
    <source>
        <dbReference type="ARBA" id="ARBA00022692"/>
    </source>
</evidence>
<evidence type="ECO:0000256" key="7">
    <source>
        <dbReference type="SAM" id="Phobius"/>
    </source>
</evidence>
<dbReference type="EMBL" id="KV426458">
    <property type="protein sequence ID" value="KZV80694.1"/>
    <property type="molecule type" value="Genomic_DNA"/>
</dbReference>
<dbReference type="Gene3D" id="1.20.1250.20">
    <property type="entry name" value="MFS general substrate transporter like domains"/>
    <property type="match status" value="1"/>
</dbReference>
<evidence type="ECO:0000256" key="5">
    <source>
        <dbReference type="ARBA" id="ARBA00023136"/>
    </source>
</evidence>
<evidence type="ECO:0000256" key="6">
    <source>
        <dbReference type="SAM" id="MobiDB-lite"/>
    </source>
</evidence>
<feature type="transmembrane region" description="Helical" evidence="7">
    <location>
        <begin position="196"/>
        <end position="214"/>
    </location>
</feature>
<evidence type="ECO:0000313" key="9">
    <source>
        <dbReference type="Proteomes" id="UP000077266"/>
    </source>
</evidence>
<feature type="compositionally biased region" description="Basic and acidic residues" evidence="6">
    <location>
        <begin position="9"/>
        <end position="27"/>
    </location>
</feature>
<dbReference type="SUPFAM" id="SSF103473">
    <property type="entry name" value="MFS general substrate transporter"/>
    <property type="match status" value="1"/>
</dbReference>
<gene>
    <name evidence="8" type="ORF">EXIGLDRAFT_845332</name>
</gene>
<dbReference type="OrthoDB" id="8904098at2759"/>
<dbReference type="AlphaFoldDB" id="A0A165BI47"/>
<feature type="transmembrane region" description="Helical" evidence="7">
    <location>
        <begin position="168"/>
        <end position="190"/>
    </location>
</feature>
<keyword evidence="9" id="KW-1185">Reference proteome</keyword>
<evidence type="ECO:0000313" key="8">
    <source>
        <dbReference type="EMBL" id="KZV80694.1"/>
    </source>
</evidence>
<dbReference type="GO" id="GO:0022857">
    <property type="term" value="F:transmembrane transporter activity"/>
    <property type="evidence" value="ECO:0007669"/>
    <property type="project" value="InterPro"/>
</dbReference>
<feature type="transmembrane region" description="Helical" evidence="7">
    <location>
        <begin position="449"/>
        <end position="469"/>
    </location>
</feature>
<feature type="transmembrane region" description="Helical" evidence="7">
    <location>
        <begin position="252"/>
        <end position="273"/>
    </location>
</feature>
<comment type="similarity">
    <text evidence="2">Belongs to the major facilitator superfamily. Proton-dependent oligopeptide transporter (POT/PTR) (TC 2.A.17) family.</text>
</comment>
<dbReference type="InParanoid" id="A0A165BI47"/>
<evidence type="ECO:0000256" key="4">
    <source>
        <dbReference type="ARBA" id="ARBA00022989"/>
    </source>
</evidence>
<protein>
    <submittedName>
        <fullName evidence="8">PTR2-domain-containing protein</fullName>
    </submittedName>
</protein>
<feature type="transmembrane region" description="Helical" evidence="7">
    <location>
        <begin position="539"/>
        <end position="560"/>
    </location>
</feature>
<feature type="transmembrane region" description="Helical" evidence="7">
    <location>
        <begin position="279"/>
        <end position="300"/>
    </location>
</feature>
<keyword evidence="4 7" id="KW-1133">Transmembrane helix</keyword>
<dbReference type="GO" id="GO:0016020">
    <property type="term" value="C:membrane"/>
    <property type="evidence" value="ECO:0007669"/>
    <property type="project" value="UniProtKB-SubCell"/>
</dbReference>
<comment type="subcellular location">
    <subcellularLocation>
        <location evidence="1">Membrane</location>
        <topology evidence="1">Multi-pass membrane protein</topology>
    </subcellularLocation>
</comment>
<feature type="transmembrane region" description="Helical" evidence="7">
    <location>
        <begin position="416"/>
        <end position="437"/>
    </location>
</feature>
<sequence>MATPAVEPVIEKKPATESGSVDEKHAHDAHSVVDAKHHEDLVHDVYDPDAIVEGSIDVTYRELETLRHVADHINIASFLVIIVEFAERWSYYGTLNVLNNYIRAPLPPGSRDGSVLPEDRADGVAGALGKGQQTSFSIRTFNSFWFYVTPLIGGIIADTYLGRYNTIMLFTFVYIIGHIILVASSTPASLEHPDTALGLLVLAIIVMGLGGGAIKSNVSPLIGEQYTGKMRKKTLKSGEVVILSPAVTYQRIYNWFYASINWGSTGAISASFLARDHGYWAAFLVPTCILCLVPIVLALGRKMYVVTPPRGSILLEVFRVIKMCIGTKLSWNISKTIKNLNAPGFWEVAKPSNYTDDKRPGRITWDDEFVNEVIRTLKACQVFLAMPFFYLCYSQIDGNLSTVAAGMTLNGTPNDLIVNLNPIVIIIIIPIMDFFVYPSLRKAGINFTPIKRITLGFFIASLAMLYAAILQKFIFEKSPCHNNLPSECRDAQKHQLPAPINVWVVAGPYILVGIAEIFATLVANEYAYTKAPKRMKSTVMAFSLLMSAVSSALNFALTAVNVENRFTWLFGSFSVVSLIAGSIFWLYFRKLDAQELRLNAIGTGQRQGFAGEDSEVTYAVHHHGDEKLGKKAKV</sequence>
<feature type="transmembrane region" description="Helical" evidence="7">
    <location>
        <begin position="144"/>
        <end position="161"/>
    </location>
</feature>
<proteinExistence type="inferred from homology"/>
<dbReference type="InterPro" id="IPR018456">
    <property type="entry name" value="PTR2_symporter_CS"/>
</dbReference>
<feature type="transmembrane region" description="Helical" evidence="7">
    <location>
        <begin position="566"/>
        <end position="588"/>
    </location>
</feature>
<dbReference type="InterPro" id="IPR036259">
    <property type="entry name" value="MFS_trans_sf"/>
</dbReference>
<name>A0A165BI47_EXIGL</name>
<feature type="region of interest" description="Disordered" evidence="6">
    <location>
        <begin position="1"/>
        <end position="27"/>
    </location>
</feature>
<keyword evidence="3 7" id="KW-0812">Transmembrane</keyword>